<proteinExistence type="predicted"/>
<dbReference type="EMBL" id="JAOTJD010000031">
    <property type="protein sequence ID" value="MFD3265325.1"/>
    <property type="molecule type" value="Genomic_DNA"/>
</dbReference>
<evidence type="ECO:0000313" key="2">
    <source>
        <dbReference type="Proteomes" id="UP001598130"/>
    </source>
</evidence>
<dbReference type="Proteomes" id="UP001598130">
    <property type="component" value="Unassembled WGS sequence"/>
</dbReference>
<name>A0ABW6CU25_9CAUL</name>
<keyword evidence="2" id="KW-1185">Reference proteome</keyword>
<gene>
    <name evidence="1" type="ORF">OCL97_15310</name>
</gene>
<comment type="caution">
    <text evidence="1">The sequence shown here is derived from an EMBL/GenBank/DDBJ whole genome shotgun (WGS) entry which is preliminary data.</text>
</comment>
<sequence length="561" mass="57110">GSGPIYAGGGGALHLAVVGGGLPQADLAVDRYRLAPGGLTAQTRIKAKTGIGPVRDGMIQAEGELRVAHGAIAFAADRCAAVSGRLDLGANDVEAIAAQLCPTGAPLFTLAKGDWRIRAGAQALSATVPFLQAAVSQGAGGLDLGAVNGRLTGALALSAGTVADTSSDLRFNPVRATAQARVNGEVWTADIGVTDPAGRPLGRGVLRHDGAVGGGALTFDTGTLTFAEDGLQPAALSPRAALAASPAMGQARFQGQVAWTKAGATSGGVLDIPGLDFRSPAGQVSGLAGQITFTSLAPLTAAPGQTLKAQRIEALSGLTDAEVTFGIAGEAVNVAGLDLAVGGGTVRLQPFSLPFAGGQSWKGVVDFTNVQLSDFVEASPFADRVDLTARASGTIPFTVTPEGVRVAGGQLHATSPGRLSIRREALTGVAAEGAVVAGPLGEKTPPPTTDTFTDFAYQAMENLAFQSLDASINSLPQGRLGILFHIKGENAPPTHQEIRLTPQEIITRSFLTRKLPLPSGTKVDLTLDSSLNLDQLLGDFAEYQKLRGSDAIQPSPAKPIP</sequence>
<protein>
    <submittedName>
        <fullName evidence="1">YdbH domain-containing protein</fullName>
    </submittedName>
</protein>
<evidence type="ECO:0000313" key="1">
    <source>
        <dbReference type="EMBL" id="MFD3265325.1"/>
    </source>
</evidence>
<reference evidence="1 2" key="1">
    <citation type="submission" date="2022-09" db="EMBL/GenBank/DDBJ databases">
        <title>New species of Phenylobacterium.</title>
        <authorList>
            <person name="Mieszkin S."/>
        </authorList>
    </citation>
    <scope>NUCLEOTIDE SEQUENCE [LARGE SCALE GENOMIC DNA]</scope>
    <source>
        <strain evidence="1 2">HK31-G</strain>
    </source>
</reference>
<dbReference type="Pfam" id="PF11739">
    <property type="entry name" value="YdbH-like"/>
    <property type="match status" value="1"/>
</dbReference>
<organism evidence="1 2">
    <name type="scientific">Phenylobacterium ferrooxidans</name>
    <dbReference type="NCBI Taxonomy" id="2982689"/>
    <lineage>
        <taxon>Bacteria</taxon>
        <taxon>Pseudomonadati</taxon>
        <taxon>Pseudomonadota</taxon>
        <taxon>Alphaproteobacteria</taxon>
        <taxon>Caulobacterales</taxon>
        <taxon>Caulobacteraceae</taxon>
        <taxon>Phenylobacterium</taxon>
    </lineage>
</organism>
<dbReference type="RefSeq" id="WP_377370776.1">
    <property type="nucleotide sequence ID" value="NZ_JAOTJD010000031.1"/>
</dbReference>
<feature type="non-terminal residue" evidence="1">
    <location>
        <position position="1"/>
    </location>
</feature>
<accession>A0ABW6CU25</accession>
<dbReference type="InterPro" id="IPR021730">
    <property type="entry name" value="YdbH"/>
</dbReference>